<name>A0A364NT20_9PROT</name>
<organism evidence="2 3">
    <name type="scientific">Paramagnetospirillum kuznetsovii</name>
    <dbReference type="NCBI Taxonomy" id="2053833"/>
    <lineage>
        <taxon>Bacteria</taxon>
        <taxon>Pseudomonadati</taxon>
        <taxon>Pseudomonadota</taxon>
        <taxon>Alphaproteobacteria</taxon>
        <taxon>Rhodospirillales</taxon>
        <taxon>Magnetospirillaceae</taxon>
        <taxon>Paramagnetospirillum</taxon>
    </lineage>
</organism>
<accession>A0A364NT20</accession>
<evidence type="ECO:0000313" key="2">
    <source>
        <dbReference type="EMBL" id="RAU20037.1"/>
    </source>
</evidence>
<dbReference type="RefSeq" id="WP_112147448.1">
    <property type="nucleotide sequence ID" value="NZ_PGTO01000041.1"/>
</dbReference>
<dbReference type="Proteomes" id="UP000251075">
    <property type="component" value="Unassembled WGS sequence"/>
</dbReference>
<dbReference type="AlphaFoldDB" id="A0A364NT20"/>
<feature type="transmembrane region" description="Helical" evidence="1">
    <location>
        <begin position="38"/>
        <end position="62"/>
    </location>
</feature>
<sequence length="78" mass="8330">MVRLIGLLAFGGAVVLLASSNAHMVETRLGPLAMIAPHFVVLAITFFLGFAIGIVSVLASVMKRRKQKTPGKSIVIKR</sequence>
<dbReference type="OrthoDB" id="7359835at2"/>
<evidence type="ECO:0000256" key="1">
    <source>
        <dbReference type="SAM" id="Phobius"/>
    </source>
</evidence>
<dbReference type="EMBL" id="PGTO01000041">
    <property type="protein sequence ID" value="RAU20037.1"/>
    <property type="molecule type" value="Genomic_DNA"/>
</dbReference>
<dbReference type="NCBIfam" id="NF040988">
    <property type="entry name" value="MamL"/>
    <property type="match status" value="1"/>
</dbReference>
<keyword evidence="1" id="KW-0472">Membrane</keyword>
<keyword evidence="1" id="KW-0812">Transmembrane</keyword>
<keyword evidence="3" id="KW-1185">Reference proteome</keyword>
<keyword evidence="1" id="KW-1133">Transmembrane helix</keyword>
<evidence type="ECO:0000313" key="3">
    <source>
        <dbReference type="Proteomes" id="UP000251075"/>
    </source>
</evidence>
<reference evidence="2 3" key="1">
    <citation type="submission" date="2017-11" db="EMBL/GenBank/DDBJ databases">
        <title>Draft genome sequence of magnetotactic bacterium Magnetospirillum kuznetsovii LBB-42.</title>
        <authorList>
            <person name="Grouzdev D.S."/>
            <person name="Rysina M.S."/>
            <person name="Baslerov R.V."/>
            <person name="Koziaeva V."/>
        </authorList>
    </citation>
    <scope>NUCLEOTIDE SEQUENCE [LARGE SCALE GENOMIC DNA]</scope>
    <source>
        <strain evidence="2 3">LBB-42</strain>
    </source>
</reference>
<gene>
    <name evidence="2" type="ORF">CU669_20505</name>
</gene>
<comment type="caution">
    <text evidence="2">The sequence shown here is derived from an EMBL/GenBank/DDBJ whole genome shotgun (WGS) entry which is preliminary data.</text>
</comment>
<proteinExistence type="predicted"/>
<protein>
    <submittedName>
        <fullName evidence="2">Uncharacterized protein</fullName>
    </submittedName>
</protein>